<organism evidence="1 2">
    <name type="scientific">Hallerella porci</name>
    <dbReference type="NCBI Taxonomy" id="1945871"/>
    <lineage>
        <taxon>Bacteria</taxon>
        <taxon>Pseudomonadati</taxon>
        <taxon>Fibrobacterota</taxon>
        <taxon>Fibrobacteria</taxon>
        <taxon>Fibrobacterales</taxon>
        <taxon>Fibrobacteraceae</taxon>
        <taxon>Hallerella</taxon>
    </lineage>
</organism>
<name>A0ABX5LHC7_9BACT</name>
<evidence type="ECO:0000313" key="1">
    <source>
        <dbReference type="EMBL" id="PWK87502.1"/>
    </source>
</evidence>
<dbReference type="Proteomes" id="UP000245523">
    <property type="component" value="Unassembled WGS sequence"/>
</dbReference>
<proteinExistence type="predicted"/>
<keyword evidence="2" id="KW-1185">Reference proteome</keyword>
<dbReference type="EMBL" id="QGHD01000045">
    <property type="protein sequence ID" value="PWK87502.1"/>
    <property type="molecule type" value="Genomic_DNA"/>
</dbReference>
<protein>
    <submittedName>
        <fullName evidence="1">Uncharacterized protein</fullName>
    </submittedName>
</protein>
<evidence type="ECO:0000313" key="2">
    <source>
        <dbReference type="Proteomes" id="UP000245523"/>
    </source>
</evidence>
<comment type="caution">
    <text evidence="1">The sequence shown here is derived from an EMBL/GenBank/DDBJ whole genome shotgun (WGS) entry which is preliminary data.</text>
</comment>
<reference evidence="1 2" key="1">
    <citation type="submission" date="2018-05" db="EMBL/GenBank/DDBJ databases">
        <title>Animal gut microbial communities from fecal samples from Wisconsin, USA.</title>
        <authorList>
            <person name="Neumann A."/>
        </authorList>
    </citation>
    <scope>NUCLEOTIDE SEQUENCE [LARGE SCALE GENOMIC DNA]</scope>
    <source>
        <strain evidence="1 2">UWS4</strain>
    </source>
</reference>
<gene>
    <name evidence="1" type="ORF">B0H50_1453</name>
</gene>
<accession>A0ABX5LHC7</accession>
<sequence>MCKISSNVLLNDNELFSQFKGALTEQYVFQQLRMIPDLDIFYWSAENLQAKSLKAFVQKYPKLHGIRISLSKYREQEFLTNRPLYAVKSMIE</sequence>